<feature type="transmembrane region" description="Helical" evidence="5">
    <location>
        <begin position="97"/>
        <end position="119"/>
    </location>
</feature>
<dbReference type="PANTHER" id="PTHR46858">
    <property type="entry name" value="OS05G0521000 PROTEIN"/>
    <property type="match status" value="1"/>
</dbReference>
<dbReference type="InterPro" id="IPR001841">
    <property type="entry name" value="Znf_RING"/>
</dbReference>
<dbReference type="GO" id="GO:0061630">
    <property type="term" value="F:ubiquitin protein ligase activity"/>
    <property type="evidence" value="ECO:0007669"/>
    <property type="project" value="TreeGrafter"/>
</dbReference>
<dbReference type="PANTHER" id="PTHR46858:SF5">
    <property type="entry name" value="E3 UBIQUITIN-PROTEIN LIGASE APD1-RELATED"/>
    <property type="match status" value="1"/>
</dbReference>
<evidence type="ECO:0000256" key="4">
    <source>
        <dbReference type="PROSITE-ProRule" id="PRU00175"/>
    </source>
</evidence>
<dbReference type="Proteomes" id="UP000187209">
    <property type="component" value="Unassembled WGS sequence"/>
</dbReference>
<organism evidence="7 8">
    <name type="scientific">Stentor coeruleus</name>
    <dbReference type="NCBI Taxonomy" id="5963"/>
    <lineage>
        <taxon>Eukaryota</taxon>
        <taxon>Sar</taxon>
        <taxon>Alveolata</taxon>
        <taxon>Ciliophora</taxon>
        <taxon>Postciliodesmatophora</taxon>
        <taxon>Heterotrichea</taxon>
        <taxon>Heterotrichida</taxon>
        <taxon>Stentoridae</taxon>
        <taxon>Stentor</taxon>
    </lineage>
</organism>
<evidence type="ECO:0000256" key="5">
    <source>
        <dbReference type="SAM" id="Phobius"/>
    </source>
</evidence>
<dbReference type="GO" id="GO:0008270">
    <property type="term" value="F:zinc ion binding"/>
    <property type="evidence" value="ECO:0007669"/>
    <property type="project" value="UniProtKB-KW"/>
</dbReference>
<feature type="transmembrane region" description="Helical" evidence="5">
    <location>
        <begin position="188"/>
        <end position="212"/>
    </location>
</feature>
<feature type="transmembrane region" description="Helical" evidence="5">
    <location>
        <begin position="165"/>
        <end position="182"/>
    </location>
</feature>
<name>A0A1R2BFF9_9CILI</name>
<feature type="domain" description="RING-type" evidence="6">
    <location>
        <begin position="374"/>
        <end position="413"/>
    </location>
</feature>
<feature type="transmembrane region" description="Helical" evidence="5">
    <location>
        <begin position="41"/>
        <end position="60"/>
    </location>
</feature>
<feature type="transmembrane region" description="Helical" evidence="5">
    <location>
        <begin position="66"/>
        <end position="85"/>
    </location>
</feature>
<dbReference type="AlphaFoldDB" id="A0A1R2BFF9"/>
<dbReference type="Gene3D" id="3.30.40.10">
    <property type="entry name" value="Zinc/RING finger domain, C3HC4 (zinc finger)"/>
    <property type="match status" value="1"/>
</dbReference>
<evidence type="ECO:0000256" key="3">
    <source>
        <dbReference type="ARBA" id="ARBA00022833"/>
    </source>
</evidence>
<dbReference type="OrthoDB" id="3045089at2759"/>
<keyword evidence="2 4" id="KW-0863">Zinc-finger</keyword>
<dbReference type="Pfam" id="PF13920">
    <property type="entry name" value="zf-C3HC4_3"/>
    <property type="match status" value="1"/>
</dbReference>
<keyword evidence="1" id="KW-0479">Metal-binding</keyword>
<evidence type="ECO:0000259" key="6">
    <source>
        <dbReference type="PROSITE" id="PS50089"/>
    </source>
</evidence>
<feature type="transmembrane region" description="Helical" evidence="5">
    <location>
        <begin position="125"/>
        <end position="144"/>
    </location>
</feature>
<dbReference type="InterPro" id="IPR013083">
    <property type="entry name" value="Znf_RING/FYVE/PHD"/>
</dbReference>
<keyword evidence="8" id="KW-1185">Reference proteome</keyword>
<evidence type="ECO:0000256" key="1">
    <source>
        <dbReference type="ARBA" id="ARBA00022723"/>
    </source>
</evidence>
<protein>
    <recommendedName>
        <fullName evidence="6">RING-type domain-containing protein</fullName>
    </recommendedName>
</protein>
<evidence type="ECO:0000313" key="7">
    <source>
        <dbReference type="EMBL" id="OMJ75518.1"/>
    </source>
</evidence>
<keyword evidence="5" id="KW-1133">Transmembrane helix</keyword>
<feature type="transmembrane region" description="Helical" evidence="5">
    <location>
        <begin position="268"/>
        <end position="293"/>
    </location>
</feature>
<gene>
    <name evidence="7" type="ORF">SteCoe_25334</name>
</gene>
<dbReference type="PROSITE" id="PS50089">
    <property type="entry name" value="ZF_RING_2"/>
    <property type="match status" value="1"/>
</dbReference>
<comment type="caution">
    <text evidence="7">The sequence shown here is derived from an EMBL/GenBank/DDBJ whole genome shotgun (WGS) entry which is preliminary data.</text>
</comment>
<sequence>MSEINGLAQEPSENSIANRQAEERKLAEANRQEVITQIRIWYEYFLICAVFLLLLRISYSSPMPNFIPYAFLAAYELVWLIRVIIKHYRSQGRYISRCYVKDIFAIICNFIFYTLVSIYTADLGLFLVLTCIPLHICNIITFLVKFKYRSKCKNFASKSEACFRWAISLTVLFSGLKELNLIPWKWSYIFWPIWILVLVLILIGIAEIIFAGKIMYRSYKGRASCGDSICPIWMVYLSTGIAICIGYFFFELTIYLQNGQTNQILNAFLVILIYCIGLFVITFLFNSLIVSWFEKYFSSNQHIINSNHMFIPPINNIVLPPALIHIKEYPITMLKVSSTFFVSNHSEDQNEEDKSSIDVNDVHFNGSVDEGKVCTICCTNEADGIFMHCGHGGICFECACQMWKKTKKCHICRGVVEQIYKYRPLNHYEVEVVKAIRYSIIS</sequence>
<dbReference type="GO" id="GO:0016567">
    <property type="term" value="P:protein ubiquitination"/>
    <property type="evidence" value="ECO:0007669"/>
    <property type="project" value="TreeGrafter"/>
</dbReference>
<evidence type="ECO:0000256" key="2">
    <source>
        <dbReference type="ARBA" id="ARBA00022771"/>
    </source>
</evidence>
<keyword evidence="5" id="KW-0472">Membrane</keyword>
<keyword evidence="3" id="KW-0862">Zinc</keyword>
<keyword evidence="5" id="KW-0812">Transmembrane</keyword>
<accession>A0A1R2BFF9</accession>
<evidence type="ECO:0000313" key="8">
    <source>
        <dbReference type="Proteomes" id="UP000187209"/>
    </source>
</evidence>
<reference evidence="7 8" key="1">
    <citation type="submission" date="2016-11" db="EMBL/GenBank/DDBJ databases">
        <title>The macronuclear genome of Stentor coeruleus: a giant cell with tiny introns.</title>
        <authorList>
            <person name="Slabodnick M."/>
            <person name="Ruby J.G."/>
            <person name="Reiff S.B."/>
            <person name="Swart E.C."/>
            <person name="Gosai S."/>
            <person name="Prabakaran S."/>
            <person name="Witkowska E."/>
            <person name="Larue G.E."/>
            <person name="Fisher S."/>
            <person name="Freeman R.M."/>
            <person name="Gunawardena J."/>
            <person name="Chu W."/>
            <person name="Stover N.A."/>
            <person name="Gregory B.D."/>
            <person name="Nowacki M."/>
            <person name="Derisi J."/>
            <person name="Roy S.W."/>
            <person name="Marshall W.F."/>
            <person name="Sood P."/>
        </authorList>
    </citation>
    <scope>NUCLEOTIDE SEQUENCE [LARGE SCALE GENOMIC DNA]</scope>
    <source>
        <strain evidence="7">WM001</strain>
    </source>
</reference>
<feature type="transmembrane region" description="Helical" evidence="5">
    <location>
        <begin position="233"/>
        <end position="256"/>
    </location>
</feature>
<dbReference type="SUPFAM" id="SSF57850">
    <property type="entry name" value="RING/U-box"/>
    <property type="match status" value="1"/>
</dbReference>
<dbReference type="EMBL" id="MPUH01000686">
    <property type="protein sequence ID" value="OMJ75518.1"/>
    <property type="molecule type" value="Genomic_DNA"/>
</dbReference>
<proteinExistence type="predicted"/>